<dbReference type="VEuPathDB" id="ToxoDB:CSUI_002498"/>
<evidence type="ECO:0000313" key="2">
    <source>
        <dbReference type="EMBL" id="PHJ23651.1"/>
    </source>
</evidence>
<gene>
    <name evidence="2" type="ORF">CSUI_002498</name>
</gene>
<evidence type="ECO:0000256" key="1">
    <source>
        <dbReference type="SAM" id="MobiDB-lite"/>
    </source>
</evidence>
<feature type="region of interest" description="Disordered" evidence="1">
    <location>
        <begin position="45"/>
        <end position="92"/>
    </location>
</feature>
<sequence>MPMSPPSPVLEAALQDLMDQGDWRPLPESDYPDHVREYLASLVPLSEPTPDPFSVPEPAPGEMPSVLELAPPHQGPGDYWYRRGVPRRGTGR</sequence>
<dbReference type="RefSeq" id="XP_067925326.1">
    <property type="nucleotide sequence ID" value="XM_068062698.1"/>
</dbReference>
<accession>A0A2C6KHY3</accession>
<keyword evidence="3" id="KW-1185">Reference proteome</keyword>
<dbReference type="Proteomes" id="UP000221165">
    <property type="component" value="Unassembled WGS sequence"/>
</dbReference>
<dbReference type="AlphaFoldDB" id="A0A2C6KHY3"/>
<name>A0A2C6KHY3_9APIC</name>
<feature type="non-terminal residue" evidence="2">
    <location>
        <position position="92"/>
    </location>
</feature>
<dbReference type="EMBL" id="MIGC01001045">
    <property type="protein sequence ID" value="PHJ23651.1"/>
    <property type="molecule type" value="Genomic_DNA"/>
</dbReference>
<evidence type="ECO:0000313" key="3">
    <source>
        <dbReference type="Proteomes" id="UP000221165"/>
    </source>
</evidence>
<reference evidence="2 3" key="1">
    <citation type="journal article" date="2017" name="Int. J. Parasitol.">
        <title>The genome of the protozoan parasite Cystoisospora suis and a reverse vaccinology approach to identify vaccine candidates.</title>
        <authorList>
            <person name="Palmieri N."/>
            <person name="Shrestha A."/>
            <person name="Ruttkowski B."/>
            <person name="Beck T."/>
            <person name="Vogl C."/>
            <person name="Tomley F."/>
            <person name="Blake D.P."/>
            <person name="Joachim A."/>
        </authorList>
    </citation>
    <scope>NUCLEOTIDE SEQUENCE [LARGE SCALE GENOMIC DNA]</scope>
    <source>
        <strain evidence="2 3">Wien I</strain>
    </source>
</reference>
<proteinExistence type="predicted"/>
<feature type="compositionally biased region" description="Pro residues" evidence="1">
    <location>
        <begin position="47"/>
        <end position="61"/>
    </location>
</feature>
<comment type="caution">
    <text evidence="2">The sequence shown here is derived from an EMBL/GenBank/DDBJ whole genome shotgun (WGS) entry which is preliminary data.</text>
</comment>
<protein>
    <submittedName>
        <fullName evidence="2">Uncharacterized protein</fullName>
    </submittedName>
</protein>
<dbReference type="GeneID" id="94425909"/>
<organism evidence="2 3">
    <name type="scientific">Cystoisospora suis</name>
    <dbReference type="NCBI Taxonomy" id="483139"/>
    <lineage>
        <taxon>Eukaryota</taxon>
        <taxon>Sar</taxon>
        <taxon>Alveolata</taxon>
        <taxon>Apicomplexa</taxon>
        <taxon>Conoidasida</taxon>
        <taxon>Coccidia</taxon>
        <taxon>Eucoccidiorida</taxon>
        <taxon>Eimeriorina</taxon>
        <taxon>Sarcocystidae</taxon>
        <taxon>Cystoisospora</taxon>
    </lineage>
</organism>